<dbReference type="PANTHER" id="PTHR24252">
    <property type="entry name" value="ACROSIN-RELATED"/>
    <property type="match status" value="1"/>
</dbReference>
<organism evidence="9 10">
    <name type="scientific">Chilo suppressalis</name>
    <name type="common">Asiatic rice borer moth</name>
    <dbReference type="NCBI Taxonomy" id="168631"/>
    <lineage>
        <taxon>Eukaryota</taxon>
        <taxon>Metazoa</taxon>
        <taxon>Ecdysozoa</taxon>
        <taxon>Arthropoda</taxon>
        <taxon>Hexapoda</taxon>
        <taxon>Insecta</taxon>
        <taxon>Pterygota</taxon>
        <taxon>Neoptera</taxon>
        <taxon>Endopterygota</taxon>
        <taxon>Lepidoptera</taxon>
        <taxon>Glossata</taxon>
        <taxon>Ditrysia</taxon>
        <taxon>Pyraloidea</taxon>
        <taxon>Crambidae</taxon>
        <taxon>Crambinae</taxon>
        <taxon>Chilo</taxon>
    </lineage>
</organism>
<dbReference type="PRINTS" id="PR00722">
    <property type="entry name" value="CHYMOTRYPSIN"/>
</dbReference>
<dbReference type="PROSITE" id="PS51888">
    <property type="entry name" value="CLIP"/>
    <property type="match status" value="1"/>
</dbReference>
<dbReference type="PANTHER" id="PTHR24252:SF7">
    <property type="entry name" value="HYALIN"/>
    <property type="match status" value="1"/>
</dbReference>
<sequence length="398" mass="44996">MMWLNWMIFGAYLALSDAEPCETPLGQISECVPINQCLEVVYRISNGLDQQSLEFLRQSRCRSSFQNPRICCGPFPDDVYNREYSNSIQPSYTEYFDEDSVLPERNQCGFEPLSDGDRIISGSRTEIGEFPWLALLWYRKHLNGALDHKCGGMLINHRHVLTAAHCVTGRELAKYGKLVSVTLGEHDVRNTTDCIDGVCSAPPQTVEVLNVYPHPGYIDERFIRQNDIGLIRLERRVEYTDYIQPICLDKSGLWEIGDEIFVAGWGSTLEAGRSPEKLKVSLPIANQLECSQRYRSSFRINLSDSQICIGGKFLKDACHGDSGSPAMRQKDGRWEAVGLVSFGYGCGRENWPGIYSVVSSHRDWIEETLKLASRDAPQYATGNFASRRFSPTFAHSEY</sequence>
<keyword evidence="4 6" id="KW-0720">Serine protease</keyword>
<dbReference type="PROSITE" id="PS00134">
    <property type="entry name" value="TRYPSIN_HIS"/>
    <property type="match status" value="1"/>
</dbReference>
<comment type="similarity">
    <text evidence="6">Belongs to the peptidase S1 family. CLIP subfamily.</text>
</comment>
<proteinExistence type="inferred from homology"/>
<evidence type="ECO:0000313" key="9">
    <source>
        <dbReference type="EMBL" id="CAH0406867.1"/>
    </source>
</evidence>
<keyword evidence="5" id="KW-1015">Disulfide bond</keyword>
<feature type="domain" description="Clip" evidence="8">
    <location>
        <begin position="20"/>
        <end position="72"/>
    </location>
</feature>
<dbReference type="PROSITE" id="PS50240">
    <property type="entry name" value="TRYPSIN_DOM"/>
    <property type="match status" value="1"/>
</dbReference>
<dbReference type="InterPro" id="IPR038565">
    <property type="entry name" value="CLIP_sf"/>
</dbReference>
<keyword evidence="10" id="KW-1185">Reference proteome</keyword>
<dbReference type="Gene3D" id="2.40.10.10">
    <property type="entry name" value="Trypsin-like serine proteases"/>
    <property type="match status" value="2"/>
</dbReference>
<dbReference type="EC" id="3.4.21.-" evidence="6"/>
<dbReference type="InterPro" id="IPR001314">
    <property type="entry name" value="Peptidase_S1A"/>
</dbReference>
<dbReference type="CDD" id="cd00190">
    <property type="entry name" value="Tryp_SPc"/>
    <property type="match status" value="1"/>
</dbReference>
<comment type="subcellular location">
    <subcellularLocation>
        <location evidence="6">Secreted</location>
    </subcellularLocation>
</comment>
<evidence type="ECO:0000256" key="5">
    <source>
        <dbReference type="ARBA" id="ARBA00023157"/>
    </source>
</evidence>
<gene>
    <name evidence="9" type="ORF">CHILSU_LOCUS10257</name>
</gene>
<dbReference type="Gene3D" id="3.30.1640.30">
    <property type="match status" value="1"/>
</dbReference>
<keyword evidence="2 6" id="KW-0732">Signal</keyword>
<comment type="domain">
    <text evidence="6">The clip domain consists of 35-55 residues which are 'knitted' together usually by 3 conserved disulfide bonds forming a clip-like compact structure.</text>
</comment>
<evidence type="ECO:0000256" key="3">
    <source>
        <dbReference type="ARBA" id="ARBA00022801"/>
    </source>
</evidence>
<accession>A0ABN8BAJ5</accession>
<dbReference type="InterPro" id="IPR001254">
    <property type="entry name" value="Trypsin_dom"/>
</dbReference>
<reference evidence="9" key="1">
    <citation type="submission" date="2021-12" db="EMBL/GenBank/DDBJ databases">
        <authorList>
            <person name="King R."/>
        </authorList>
    </citation>
    <scope>NUCLEOTIDE SEQUENCE</scope>
</reference>
<dbReference type="SMART" id="SM00020">
    <property type="entry name" value="Tryp_SPc"/>
    <property type="match status" value="1"/>
</dbReference>
<keyword evidence="6" id="KW-0964">Secreted</keyword>
<evidence type="ECO:0000256" key="6">
    <source>
        <dbReference type="RuleBase" id="RU366078"/>
    </source>
</evidence>
<dbReference type="InterPro" id="IPR043504">
    <property type="entry name" value="Peptidase_S1_PA_chymotrypsin"/>
</dbReference>
<evidence type="ECO:0000313" key="10">
    <source>
        <dbReference type="Proteomes" id="UP001153292"/>
    </source>
</evidence>
<dbReference type="InterPro" id="IPR022700">
    <property type="entry name" value="CLIP"/>
</dbReference>
<feature type="signal peptide" evidence="6">
    <location>
        <begin position="1"/>
        <end position="18"/>
    </location>
</feature>
<dbReference type="SUPFAM" id="SSF50494">
    <property type="entry name" value="Trypsin-like serine proteases"/>
    <property type="match status" value="1"/>
</dbReference>
<evidence type="ECO:0000259" key="7">
    <source>
        <dbReference type="PROSITE" id="PS50240"/>
    </source>
</evidence>
<protein>
    <recommendedName>
        <fullName evidence="6">CLIP domain-containing serine protease</fullName>
        <ecNumber evidence="6">3.4.21.-</ecNumber>
    </recommendedName>
</protein>
<evidence type="ECO:0000256" key="4">
    <source>
        <dbReference type="ARBA" id="ARBA00022825"/>
    </source>
</evidence>
<keyword evidence="3 6" id="KW-0378">Hydrolase</keyword>
<evidence type="ECO:0000259" key="8">
    <source>
        <dbReference type="PROSITE" id="PS51888"/>
    </source>
</evidence>
<feature type="chain" id="PRO_5044978225" description="CLIP domain-containing serine protease" evidence="6">
    <location>
        <begin position="19"/>
        <end position="398"/>
    </location>
</feature>
<dbReference type="InterPro" id="IPR018114">
    <property type="entry name" value="TRYPSIN_HIS"/>
</dbReference>
<dbReference type="Pfam" id="PF12032">
    <property type="entry name" value="CLIP"/>
    <property type="match status" value="1"/>
</dbReference>
<name>A0ABN8BAJ5_CHISP</name>
<keyword evidence="1 6" id="KW-0645">Protease</keyword>
<evidence type="ECO:0000256" key="1">
    <source>
        <dbReference type="ARBA" id="ARBA00022670"/>
    </source>
</evidence>
<feature type="domain" description="Peptidase S1" evidence="7">
    <location>
        <begin position="119"/>
        <end position="370"/>
    </location>
</feature>
<dbReference type="InterPro" id="IPR009003">
    <property type="entry name" value="Peptidase_S1_PA"/>
</dbReference>
<dbReference type="EMBL" id="OU963900">
    <property type="protein sequence ID" value="CAH0406867.1"/>
    <property type="molecule type" value="Genomic_DNA"/>
</dbReference>
<dbReference type="Proteomes" id="UP001153292">
    <property type="component" value="Chromosome 7"/>
</dbReference>
<dbReference type="Pfam" id="PF00089">
    <property type="entry name" value="Trypsin"/>
    <property type="match status" value="1"/>
</dbReference>
<evidence type="ECO:0000256" key="2">
    <source>
        <dbReference type="ARBA" id="ARBA00022729"/>
    </source>
</evidence>